<name>A0A2H0K765_9BACT</name>
<dbReference type="AlphaFoldDB" id="A0A2H0K765"/>
<dbReference type="InterPro" id="IPR036291">
    <property type="entry name" value="NAD(P)-bd_dom_sf"/>
</dbReference>
<dbReference type="EMBL" id="PCVC01000018">
    <property type="protein sequence ID" value="PIQ67087.1"/>
    <property type="molecule type" value="Genomic_DNA"/>
</dbReference>
<dbReference type="PRINTS" id="PR00080">
    <property type="entry name" value="SDRFAMILY"/>
</dbReference>
<gene>
    <name evidence="4" type="ORF">COV95_00615</name>
</gene>
<comment type="similarity">
    <text evidence="1 3">Belongs to the short-chain dehydrogenases/reductases (SDR) family.</text>
</comment>
<protein>
    <submittedName>
        <fullName evidence="4">Oxidoreductase</fullName>
    </submittedName>
</protein>
<dbReference type="Pfam" id="PF13561">
    <property type="entry name" value="adh_short_C2"/>
    <property type="match status" value="1"/>
</dbReference>
<evidence type="ECO:0000256" key="3">
    <source>
        <dbReference type="RuleBase" id="RU000363"/>
    </source>
</evidence>
<accession>A0A2H0K765</accession>
<proteinExistence type="inferred from homology"/>
<dbReference type="PANTHER" id="PTHR42760">
    <property type="entry name" value="SHORT-CHAIN DEHYDROGENASES/REDUCTASES FAMILY MEMBER"/>
    <property type="match status" value="1"/>
</dbReference>
<dbReference type="PANTHER" id="PTHR42760:SF133">
    <property type="entry name" value="3-OXOACYL-[ACYL-CARRIER-PROTEIN] REDUCTASE"/>
    <property type="match status" value="1"/>
</dbReference>
<dbReference type="SUPFAM" id="SSF51735">
    <property type="entry name" value="NAD(P)-binding Rossmann-fold domains"/>
    <property type="match status" value="1"/>
</dbReference>
<evidence type="ECO:0000313" key="5">
    <source>
        <dbReference type="Proteomes" id="UP000229834"/>
    </source>
</evidence>
<dbReference type="Pfam" id="PF00106">
    <property type="entry name" value="adh_short"/>
    <property type="match status" value="1"/>
</dbReference>
<dbReference type="Proteomes" id="UP000229834">
    <property type="component" value="Unassembled WGS sequence"/>
</dbReference>
<evidence type="ECO:0000256" key="2">
    <source>
        <dbReference type="ARBA" id="ARBA00023002"/>
    </source>
</evidence>
<organism evidence="4 5">
    <name type="scientific">Candidatus Zambryskibacteria bacterium CG11_big_fil_rev_8_21_14_0_20_40_24</name>
    <dbReference type="NCBI Taxonomy" id="1975116"/>
    <lineage>
        <taxon>Bacteria</taxon>
        <taxon>Candidatus Zambryskiibacteriota</taxon>
    </lineage>
</organism>
<keyword evidence="2" id="KW-0560">Oxidoreductase</keyword>
<evidence type="ECO:0000313" key="4">
    <source>
        <dbReference type="EMBL" id="PIQ67087.1"/>
    </source>
</evidence>
<dbReference type="PRINTS" id="PR00081">
    <property type="entry name" value="GDHRDH"/>
</dbReference>
<dbReference type="Gene3D" id="3.40.50.720">
    <property type="entry name" value="NAD(P)-binding Rossmann-like Domain"/>
    <property type="match status" value="1"/>
</dbReference>
<dbReference type="GO" id="GO:0016616">
    <property type="term" value="F:oxidoreductase activity, acting on the CH-OH group of donors, NAD or NADP as acceptor"/>
    <property type="evidence" value="ECO:0007669"/>
    <property type="project" value="TreeGrafter"/>
</dbReference>
<evidence type="ECO:0000256" key="1">
    <source>
        <dbReference type="ARBA" id="ARBA00006484"/>
    </source>
</evidence>
<reference evidence="4 5" key="1">
    <citation type="submission" date="2017-09" db="EMBL/GenBank/DDBJ databases">
        <title>Depth-based differentiation of microbial function through sediment-hosted aquifers and enrichment of novel symbionts in the deep terrestrial subsurface.</title>
        <authorList>
            <person name="Probst A.J."/>
            <person name="Ladd B."/>
            <person name="Jarett J.K."/>
            <person name="Geller-Mcgrath D.E."/>
            <person name="Sieber C.M."/>
            <person name="Emerson J.B."/>
            <person name="Anantharaman K."/>
            <person name="Thomas B.C."/>
            <person name="Malmstrom R."/>
            <person name="Stieglmeier M."/>
            <person name="Klingl A."/>
            <person name="Woyke T."/>
            <person name="Ryan C.M."/>
            <person name="Banfield J.F."/>
        </authorList>
    </citation>
    <scope>NUCLEOTIDE SEQUENCE [LARGE SCALE GENOMIC DNA]</scope>
    <source>
        <strain evidence="4">CG11_big_fil_rev_8_21_14_0_20_40_24</strain>
    </source>
</reference>
<comment type="caution">
    <text evidence="4">The sequence shown here is derived from an EMBL/GenBank/DDBJ whole genome shotgun (WGS) entry which is preliminary data.</text>
</comment>
<sequence>MKNTIFDLKNRVFVVTGAAGLLGLNHVEAILEANGQVALFDIDPKVIKITEELSKRTGGTCMGLVVDITKEMEIISGLQAVEKKLGPVYGLINNAAYNAKMGEKKVKTTSARFEEFSLGQWENDLSVNLTGAFLMSKVIGSKIAKRKNGGVIINIASDLSVIAPDQRIYKKPGEKENTVVKPVTYSVAKHGLIGLTKYLSTYWADKGIRVNALSPGGVYNKDIDPKFVKKLINLIPMARMAMQDEYKGAIVFLCSDASSYMTGNNLVIDGGRSIW</sequence>
<dbReference type="InterPro" id="IPR002347">
    <property type="entry name" value="SDR_fam"/>
</dbReference>